<evidence type="ECO:0000313" key="1">
    <source>
        <dbReference type="EMBL" id="CAI9936397.1"/>
    </source>
</evidence>
<gene>
    <name evidence="1" type="ORF">HINF_LOCUS24042</name>
    <name evidence="4" type="ORF">HINF_LOCUS29950</name>
    <name evidence="5" type="ORF">HINF_LOCUS51715</name>
    <name evidence="2" type="ORF">HINF_LOCUS54623</name>
    <name evidence="3" type="ORF">HINF_LOCUS5993</name>
</gene>
<dbReference type="EMBL" id="CATOUU010001010">
    <property type="protein sequence ID" value="CAI9966978.1"/>
    <property type="molecule type" value="Genomic_DNA"/>
</dbReference>
<organism evidence="2">
    <name type="scientific">Hexamita inflata</name>
    <dbReference type="NCBI Taxonomy" id="28002"/>
    <lineage>
        <taxon>Eukaryota</taxon>
        <taxon>Metamonada</taxon>
        <taxon>Diplomonadida</taxon>
        <taxon>Hexamitidae</taxon>
        <taxon>Hexamitinae</taxon>
        <taxon>Hexamita</taxon>
    </lineage>
</organism>
<keyword evidence="6" id="KW-1185">Reference proteome</keyword>
<evidence type="ECO:0000313" key="4">
    <source>
        <dbReference type="EMBL" id="CAL6025112.1"/>
    </source>
</evidence>
<reference evidence="2" key="1">
    <citation type="submission" date="2023-06" db="EMBL/GenBank/DDBJ databases">
        <authorList>
            <person name="Kurt Z."/>
        </authorList>
    </citation>
    <scope>NUCLEOTIDE SEQUENCE</scope>
</reference>
<dbReference type="EMBL" id="CATOUU010000636">
    <property type="protein sequence ID" value="CAI9936397.1"/>
    <property type="molecule type" value="Genomic_DNA"/>
</dbReference>
<accession>A0AA86R657</accession>
<proteinExistence type="predicted"/>
<reference evidence="3 6" key="2">
    <citation type="submission" date="2024-07" db="EMBL/GenBank/DDBJ databases">
        <authorList>
            <person name="Akdeniz Z."/>
        </authorList>
    </citation>
    <scope>NUCLEOTIDE SEQUENCE [LARGE SCALE GENOMIC DNA]</scope>
</reference>
<dbReference type="EMBL" id="CAXDID020000011">
    <property type="protein sequence ID" value="CAL5980041.1"/>
    <property type="molecule type" value="Genomic_DNA"/>
</dbReference>
<dbReference type="Proteomes" id="UP001642409">
    <property type="component" value="Unassembled WGS sequence"/>
</dbReference>
<sequence>MNFFQKLQTASTSTSKLTKQVREIQKMKKKQNIQRLVSNERRVDLDKGFCERKEFDDNLERQLQLLALKGAQQFVYGVEKLQEKVIEKDNIKPAQSETVNVRTTWKVLQDDDDFEE</sequence>
<comment type="caution">
    <text evidence="2">The sequence shown here is derived from an EMBL/GenBank/DDBJ whole genome shotgun (WGS) entry which is preliminary data.</text>
</comment>
<protein>
    <submittedName>
        <fullName evidence="3">Hypothetical_protein</fullName>
    </submittedName>
</protein>
<evidence type="ECO:0000313" key="2">
    <source>
        <dbReference type="EMBL" id="CAI9966978.1"/>
    </source>
</evidence>
<evidence type="ECO:0000313" key="6">
    <source>
        <dbReference type="Proteomes" id="UP001642409"/>
    </source>
</evidence>
<dbReference type="AlphaFoldDB" id="A0AA86R657"/>
<dbReference type="EMBL" id="CAXDID020000097">
    <property type="protein sequence ID" value="CAL6025112.1"/>
    <property type="molecule type" value="Genomic_DNA"/>
</dbReference>
<evidence type="ECO:0000313" key="3">
    <source>
        <dbReference type="EMBL" id="CAL5980041.1"/>
    </source>
</evidence>
<dbReference type="EMBL" id="CAXDID020000254">
    <property type="protein sequence ID" value="CAL6065178.1"/>
    <property type="molecule type" value="Genomic_DNA"/>
</dbReference>
<evidence type="ECO:0000313" key="5">
    <source>
        <dbReference type="EMBL" id="CAL6065178.1"/>
    </source>
</evidence>
<name>A0AA86R657_9EUKA</name>